<dbReference type="Pfam" id="PF17835">
    <property type="entry name" value="NOG1_N"/>
    <property type="match status" value="1"/>
</dbReference>
<sequence length="654" mass="75816">MVNYNFKEIHVVPNAKEFVDIVLSRTQRKTPTVVHKRYQIGRIRNFYMRKVKYTQSTIHERLSHIIDNFPRVDDIHPFYADLIHVLYDREHYKLALGQLNTAKHLVDNLGKNYVKLLKYGDSLFRCKALKRAALGRMCTIMKKQDVSLKYLEQVRQHLSRLPSIDPNTRTLILTGFPNVGKSSFINNVSRAKVDVQPYPFTTKSIFVGHMDYKYLRWQVLDTPGILDHPLQVLDECNNIEMQAITALAHIHSCVLFFLDLSPHCEHSIAKQIHLFNFLQPIFANKPIVVVASKHDLRTIEELDDEEKQLVKSITEAKNIPLIPMSNLTEEGVNTVKTVSCDLLLEFRVQSKLKSNKVESIANRMFVAKPTKRDNKNRPVFIPKSVVDKRRGDQMTDVAVKRRTLKDFEREHGGAGVFQFDMRDHWKLDNPEWQFDHVPEILNGQNVLDWIDPEIEKRLEELEREEERLEAEEEAKFNESMEDDANGSSLDEDEQDLYDAVTLKRGSMMDEARVRKNGNKPGFFRRTMVRSLANFETHLSELGIKTEGITERVNRARSKSREKSARGRKRARSTDEKAASEARSRSRSRTLSVKPHGREGLRNVKQKIAALKLGHKSQFKRNKYARSGPGDHRVFDFMPKHLFTGKRGIGKTDRR</sequence>
<feature type="domain" description="OBG-type G" evidence="8">
    <location>
        <begin position="169"/>
        <end position="344"/>
    </location>
</feature>
<feature type="compositionally biased region" description="Acidic residues" evidence="7">
    <location>
        <begin position="479"/>
        <end position="493"/>
    </location>
</feature>
<keyword evidence="2 6" id="KW-0690">Ribosome biogenesis</keyword>
<proteinExistence type="evidence at transcript level"/>
<dbReference type="GO" id="GO:0005525">
    <property type="term" value="F:GTP binding"/>
    <property type="evidence" value="ECO:0007669"/>
    <property type="project" value="UniProtKB-KW"/>
</dbReference>
<evidence type="ECO:0000313" key="9">
    <source>
        <dbReference type="EMBL" id="LAC25716.1"/>
    </source>
</evidence>
<reference evidence="9" key="1">
    <citation type="submission" date="2017-11" db="EMBL/GenBank/DDBJ databases">
        <title>The sensing device of the deep-sea amphipod.</title>
        <authorList>
            <person name="Kobayashi H."/>
            <person name="Nagahama T."/>
            <person name="Arai W."/>
            <person name="Sasagawa Y."/>
            <person name="Umeda M."/>
            <person name="Hayashi T."/>
            <person name="Nikaido I."/>
            <person name="Watanabe H."/>
            <person name="Oguri K."/>
            <person name="Kitazato H."/>
            <person name="Fujioka K."/>
            <person name="Kido Y."/>
            <person name="Takami H."/>
        </authorList>
    </citation>
    <scope>NUCLEOTIDE SEQUENCE</scope>
    <source>
        <tissue evidence="9">Whole body</tissue>
    </source>
</reference>
<dbReference type="InterPro" id="IPR024926">
    <property type="entry name" value="NOG1"/>
</dbReference>
<feature type="compositionally biased region" description="Basic and acidic residues" evidence="7">
    <location>
        <begin position="571"/>
        <end position="583"/>
    </location>
</feature>
<dbReference type="InterPro" id="IPR031167">
    <property type="entry name" value="G_OBG"/>
</dbReference>
<dbReference type="PRINTS" id="PR00326">
    <property type="entry name" value="GTP1OBG"/>
</dbReference>
<dbReference type="Gene3D" id="3.40.50.300">
    <property type="entry name" value="P-loop containing nucleotide triphosphate hydrolases"/>
    <property type="match status" value="1"/>
</dbReference>
<keyword evidence="5 6" id="KW-0539">Nucleus</keyword>
<dbReference type="Pfam" id="PF06858">
    <property type="entry name" value="NOG1"/>
    <property type="match status" value="1"/>
</dbReference>
<evidence type="ECO:0000256" key="2">
    <source>
        <dbReference type="ARBA" id="ARBA00022517"/>
    </source>
</evidence>
<name>A0A6A7G4A2_9CRUS</name>
<evidence type="ECO:0000256" key="6">
    <source>
        <dbReference type="PIRNR" id="PIRNR038919"/>
    </source>
</evidence>
<dbReference type="Gene3D" id="1.20.120.1190">
    <property type="match status" value="1"/>
</dbReference>
<dbReference type="AlphaFoldDB" id="A0A6A7G4A2"/>
<protein>
    <recommendedName>
        <fullName evidence="6">Nucleolar GTP-binding protein 1</fullName>
    </recommendedName>
</protein>
<dbReference type="PIRSF" id="PIRSF038919">
    <property type="entry name" value="NOG1"/>
    <property type="match status" value="1"/>
</dbReference>
<evidence type="ECO:0000256" key="7">
    <source>
        <dbReference type="SAM" id="MobiDB-lite"/>
    </source>
</evidence>
<accession>A0A6A7G4A2</accession>
<dbReference type="InterPro" id="IPR010674">
    <property type="entry name" value="NOG1_Rossman_fold_dom"/>
</dbReference>
<dbReference type="Pfam" id="PF08155">
    <property type="entry name" value="NOGCT"/>
    <property type="match status" value="1"/>
</dbReference>
<evidence type="ECO:0000256" key="4">
    <source>
        <dbReference type="ARBA" id="ARBA00023134"/>
    </source>
</evidence>
<keyword evidence="4" id="KW-0342">GTP-binding</keyword>
<evidence type="ECO:0000259" key="8">
    <source>
        <dbReference type="PROSITE" id="PS51710"/>
    </source>
</evidence>
<evidence type="ECO:0000256" key="3">
    <source>
        <dbReference type="ARBA" id="ARBA00022741"/>
    </source>
</evidence>
<dbReference type="InterPro" id="IPR041623">
    <property type="entry name" value="NOG1_N"/>
</dbReference>
<dbReference type="EMBL" id="IACT01006587">
    <property type="protein sequence ID" value="LAC25716.1"/>
    <property type="molecule type" value="mRNA"/>
</dbReference>
<evidence type="ECO:0000256" key="5">
    <source>
        <dbReference type="ARBA" id="ARBA00023242"/>
    </source>
</evidence>
<dbReference type="InterPro" id="IPR012973">
    <property type="entry name" value="NOG_C"/>
</dbReference>
<organism evidence="9">
    <name type="scientific">Hirondellea gigas</name>
    <dbReference type="NCBI Taxonomy" id="1518452"/>
    <lineage>
        <taxon>Eukaryota</taxon>
        <taxon>Metazoa</taxon>
        <taxon>Ecdysozoa</taxon>
        <taxon>Arthropoda</taxon>
        <taxon>Crustacea</taxon>
        <taxon>Multicrustacea</taxon>
        <taxon>Malacostraca</taxon>
        <taxon>Eumalacostraca</taxon>
        <taxon>Peracarida</taxon>
        <taxon>Amphipoda</taxon>
        <taxon>Amphilochidea</taxon>
        <taxon>Lysianassida</taxon>
        <taxon>Lysianassidira</taxon>
        <taxon>Lysianassoidea</taxon>
        <taxon>Lysianassidae</taxon>
        <taxon>Hirondellea</taxon>
    </lineage>
</organism>
<dbReference type="PROSITE" id="PS51710">
    <property type="entry name" value="G_OBG"/>
    <property type="match status" value="1"/>
</dbReference>
<dbReference type="PANTHER" id="PTHR45759">
    <property type="entry name" value="NUCLEOLAR GTP-BINDING PROTEIN 1"/>
    <property type="match status" value="1"/>
</dbReference>
<keyword evidence="3" id="KW-0547">Nucleotide-binding</keyword>
<comment type="similarity">
    <text evidence="6">Belongs to the TRAFAC class OBG-HflX-like GTPase superfamily. OBG GTPase family. NOG subfamily.</text>
</comment>
<feature type="region of interest" description="Disordered" evidence="7">
    <location>
        <begin position="551"/>
        <end position="599"/>
    </location>
</feature>
<feature type="region of interest" description="Disordered" evidence="7">
    <location>
        <begin position="466"/>
        <end position="493"/>
    </location>
</feature>
<comment type="function">
    <text evidence="6">Involved in the biogenesis of the 60S ribosomal subunit.</text>
</comment>
<dbReference type="GO" id="GO:0005730">
    <property type="term" value="C:nucleolus"/>
    <property type="evidence" value="ECO:0007669"/>
    <property type="project" value="UniProtKB-SubCell"/>
</dbReference>
<dbReference type="CDD" id="cd01897">
    <property type="entry name" value="NOG"/>
    <property type="match status" value="1"/>
</dbReference>
<dbReference type="FunFam" id="1.20.120.1190:FF:000001">
    <property type="entry name" value="Nucleolar GTP-binding protein 1"/>
    <property type="match status" value="1"/>
</dbReference>
<feature type="compositionally biased region" description="Basic and acidic residues" evidence="7">
    <location>
        <begin position="551"/>
        <end position="564"/>
    </location>
</feature>
<dbReference type="SUPFAM" id="SSF52540">
    <property type="entry name" value="P-loop containing nucleoside triphosphate hydrolases"/>
    <property type="match status" value="1"/>
</dbReference>
<dbReference type="InterPro" id="IPR006073">
    <property type="entry name" value="GTP-bd"/>
</dbReference>
<dbReference type="GO" id="GO:0042254">
    <property type="term" value="P:ribosome biogenesis"/>
    <property type="evidence" value="ECO:0007669"/>
    <property type="project" value="UniProtKB-KW"/>
</dbReference>
<comment type="subcellular location">
    <subcellularLocation>
        <location evidence="1 6">Nucleus</location>
        <location evidence="1 6">Nucleolus</location>
    </subcellularLocation>
</comment>
<dbReference type="InterPro" id="IPR027417">
    <property type="entry name" value="P-loop_NTPase"/>
</dbReference>
<evidence type="ECO:0000256" key="1">
    <source>
        <dbReference type="ARBA" id="ARBA00004604"/>
    </source>
</evidence>